<keyword evidence="17" id="KW-1185">Reference proteome</keyword>
<dbReference type="CDD" id="cd22186">
    <property type="entry name" value="WH2_Spire1-2_r3"/>
    <property type="match status" value="1"/>
</dbReference>
<evidence type="ECO:0000256" key="12">
    <source>
        <dbReference type="ARBA" id="ARBA00023212"/>
    </source>
</evidence>
<dbReference type="PANTHER" id="PTHR21345:SF8">
    <property type="entry name" value="PROTEIN SPIRE HOMOLOG 1"/>
    <property type="match status" value="1"/>
</dbReference>
<dbReference type="GO" id="GO:0051295">
    <property type="term" value="P:establishment of meiotic spindle localization"/>
    <property type="evidence" value="ECO:0007669"/>
    <property type="project" value="TreeGrafter"/>
</dbReference>
<dbReference type="FunFam" id="1.10.510.10:FF:000455">
    <property type="entry name" value="protein spire homolog 1 isoform X1"/>
    <property type="match status" value="1"/>
</dbReference>
<proteinExistence type="inferred from homology"/>
<evidence type="ECO:0000256" key="7">
    <source>
        <dbReference type="ARBA" id="ARBA00022490"/>
    </source>
</evidence>
<sequence>MAQPAGPAGGGEPRAEPTGGEGPPDPGAAGGPPDALSLEEILRLYNQPINEEQAWAVCYQCCGSLRAADAGRRQPRRRVRSAAQIRVWRDGAVTLAPDDAGEPPPAAGKLGYSHCTEIEVIESLGIVIYKALDYGLKENEERELSPPLEQLIDHMANTVEADGSNDEGYEAADEGLEDEEDEKRKVSAIRSYRDVMKLCAAHLPAESEAPNHYQAVCRALFAETMELHTFLTKIKSAKENLKKIQEMEKSDESNTDLEELKNADWARFWVQVMRDLRNGVKLKKVQERQYNPLPIEYQLTPYEMLMDDIRSKRYTLRKVMVNGDIPPRLKKSAHEIILDFIRSRPPLNPVSARKLKPTPPRPRSLHERILEEIKAERKLRPVSPEEMRRSRLDVTTHESPKNIVESSMVNGGLTSQMKENGLSAAQQVPVQRKKLLKAPTLAELDSSDSEEETLHKSTSSSSVSPSFLEDPLVEAVSMRKKPPKFLPISSTPQPERRQPPQRRHSIEKETPTNVRQFLPPSKQSSRSLEEFCYPVECLALTVEEVMHIRQVLVKAELEKYQQYKDVYTALKKGKLCFCCRTRRFSFFTWSYTCQFCKRPVCSQCCKKMRLPSKPYSTLPIFSLGPSALQRGESCMRPEKPATGHHRPLRSIARFSKSKSVDKSDEELQFPKELMEDWSTMEVCVDCKKFISEIISSSRRSLVLANKRARLKRKTQSFYVSSPGASEYCPSERTINEI</sequence>
<accession>A0A6J2BM78</accession>
<gene>
    <name evidence="18" type="primary">SPIRE1</name>
</gene>
<dbReference type="GO" id="GO:0005938">
    <property type="term" value="C:cell cortex"/>
    <property type="evidence" value="ECO:0007669"/>
    <property type="project" value="TreeGrafter"/>
</dbReference>
<feature type="compositionally biased region" description="Basic and acidic residues" evidence="15">
    <location>
        <begin position="494"/>
        <end position="510"/>
    </location>
</feature>
<feature type="compositionally biased region" description="Basic and acidic residues" evidence="15">
    <location>
        <begin position="380"/>
        <end position="400"/>
    </location>
</feature>
<dbReference type="GO" id="GO:0040038">
    <property type="term" value="P:polar body extrusion after meiotic divisions"/>
    <property type="evidence" value="ECO:0007669"/>
    <property type="project" value="TreeGrafter"/>
</dbReference>
<dbReference type="InterPro" id="IPR029905">
    <property type="entry name" value="Spir-1_FYVE-rel_dom"/>
</dbReference>
<dbReference type="GO" id="GO:0045010">
    <property type="term" value="P:actin nucleation"/>
    <property type="evidence" value="ECO:0007669"/>
    <property type="project" value="InterPro"/>
</dbReference>
<feature type="region of interest" description="Disordered" evidence="15">
    <location>
        <begin position="380"/>
        <end position="415"/>
    </location>
</feature>
<dbReference type="CTD" id="56907"/>
<dbReference type="InterPro" id="IPR011011">
    <property type="entry name" value="Znf_FYVE_PHD"/>
</dbReference>
<dbReference type="InterPro" id="IPR029901">
    <property type="entry name" value="Spire"/>
</dbReference>
<dbReference type="PROSITE" id="PS51377">
    <property type="entry name" value="KIND"/>
    <property type="match status" value="1"/>
</dbReference>
<dbReference type="CDD" id="cd22078">
    <property type="entry name" value="WH2_Spire1_r2-like"/>
    <property type="match status" value="1"/>
</dbReference>
<dbReference type="GO" id="GO:0030659">
    <property type="term" value="C:cytoplasmic vesicle membrane"/>
    <property type="evidence" value="ECO:0007669"/>
    <property type="project" value="UniProtKB-SubCell"/>
</dbReference>
<evidence type="ECO:0000256" key="6">
    <source>
        <dbReference type="ARBA" id="ARBA00022475"/>
    </source>
</evidence>
<dbReference type="GO" id="GO:0048193">
    <property type="term" value="P:Golgi vesicle transport"/>
    <property type="evidence" value="ECO:0007669"/>
    <property type="project" value="TreeGrafter"/>
</dbReference>
<dbReference type="GeneID" id="113912696"/>
<dbReference type="SMART" id="SM00750">
    <property type="entry name" value="KIND"/>
    <property type="match status" value="1"/>
</dbReference>
<evidence type="ECO:0000256" key="8">
    <source>
        <dbReference type="ARBA" id="ARBA00022737"/>
    </source>
</evidence>
<dbReference type="GO" id="GO:0051639">
    <property type="term" value="P:actin filament network formation"/>
    <property type="evidence" value="ECO:0007669"/>
    <property type="project" value="TreeGrafter"/>
</dbReference>
<protein>
    <submittedName>
        <fullName evidence="18">Protein spire homolog 1 isoform X2</fullName>
    </submittedName>
</protein>
<dbReference type="GO" id="GO:0036089">
    <property type="term" value="P:cleavage furrow formation"/>
    <property type="evidence" value="ECO:0007669"/>
    <property type="project" value="TreeGrafter"/>
</dbReference>
<dbReference type="GO" id="GO:0070649">
    <property type="term" value="P:formin-nucleated actin cable assembly"/>
    <property type="evidence" value="ECO:0007669"/>
    <property type="project" value="UniProtKB-ARBA"/>
</dbReference>
<dbReference type="AlphaFoldDB" id="A0A6J2BM78"/>
<dbReference type="GO" id="GO:0005886">
    <property type="term" value="C:plasma membrane"/>
    <property type="evidence" value="ECO:0007669"/>
    <property type="project" value="UniProtKB-SubCell"/>
</dbReference>
<keyword evidence="10" id="KW-0472">Membrane</keyword>
<evidence type="ECO:0000256" key="11">
    <source>
        <dbReference type="ARBA" id="ARBA00023203"/>
    </source>
</evidence>
<keyword evidence="12" id="KW-0206">Cytoskeleton</keyword>
<evidence type="ECO:0000256" key="4">
    <source>
        <dbReference type="ARBA" id="ARBA00010956"/>
    </source>
</evidence>
<keyword evidence="8" id="KW-0677">Repeat</keyword>
<feature type="domain" description="KIND" evidence="16">
    <location>
        <begin position="36"/>
        <end position="227"/>
    </location>
</feature>
<dbReference type="PANTHER" id="PTHR21345">
    <property type="entry name" value="SPIRE"/>
    <property type="match status" value="1"/>
</dbReference>
<evidence type="ECO:0000256" key="2">
    <source>
        <dbReference type="ARBA" id="ARBA00004245"/>
    </source>
</evidence>
<dbReference type="CDD" id="cd22080">
    <property type="entry name" value="WH2_Spire1_r4"/>
    <property type="match status" value="1"/>
</dbReference>
<dbReference type="GO" id="GO:0008017">
    <property type="term" value="F:microtubule binding"/>
    <property type="evidence" value="ECO:0007669"/>
    <property type="project" value="TreeGrafter"/>
</dbReference>
<dbReference type="GO" id="GO:0030041">
    <property type="term" value="P:actin filament polymerization"/>
    <property type="evidence" value="ECO:0007669"/>
    <property type="project" value="TreeGrafter"/>
</dbReference>
<dbReference type="GO" id="GO:0005856">
    <property type="term" value="C:cytoskeleton"/>
    <property type="evidence" value="ECO:0007669"/>
    <property type="project" value="UniProtKB-SubCell"/>
</dbReference>
<feature type="region of interest" description="Disordered" evidence="15">
    <location>
        <begin position="439"/>
        <end position="467"/>
    </location>
</feature>
<evidence type="ECO:0000256" key="1">
    <source>
        <dbReference type="ARBA" id="ARBA00004180"/>
    </source>
</evidence>
<evidence type="ECO:0000256" key="3">
    <source>
        <dbReference type="ARBA" id="ARBA00004413"/>
    </source>
</evidence>
<dbReference type="SUPFAM" id="SSF57903">
    <property type="entry name" value="FYVE/PHD zinc finger"/>
    <property type="match status" value="1"/>
</dbReference>
<comment type="subcellular location">
    <subcellularLocation>
        <location evidence="3">Cell membrane</location>
        <topology evidence="3">Peripheral membrane protein</topology>
        <orientation evidence="3">Cytoplasmic side</orientation>
    </subcellularLocation>
    <subcellularLocation>
        <location evidence="2">Cytoplasm</location>
        <location evidence="2">Cytoskeleton</location>
    </subcellularLocation>
    <subcellularLocation>
        <location evidence="1">Cytoplasmic vesicle membrane</location>
        <topology evidence="1">Peripheral membrane protein</topology>
        <orientation evidence="1">Cytoplasmic side</orientation>
    </subcellularLocation>
</comment>
<evidence type="ECO:0000256" key="5">
    <source>
        <dbReference type="ARBA" id="ARBA00022448"/>
    </source>
</evidence>
<dbReference type="RefSeq" id="XP_027432101.1">
    <property type="nucleotide sequence ID" value="XM_027576300.1"/>
</dbReference>
<keyword evidence="9" id="KW-0653">Protein transport</keyword>
<dbReference type="GO" id="GO:0003779">
    <property type="term" value="F:actin binding"/>
    <property type="evidence" value="ECO:0007669"/>
    <property type="project" value="UniProtKB-KW"/>
</dbReference>
<dbReference type="GO" id="GO:0015031">
    <property type="term" value="P:protein transport"/>
    <property type="evidence" value="ECO:0007669"/>
    <property type="project" value="UniProtKB-KW"/>
</dbReference>
<reference evidence="18" key="1">
    <citation type="submission" date="2025-08" db="UniProtKB">
        <authorList>
            <consortium name="RefSeq"/>
        </authorList>
    </citation>
    <scope>IDENTIFICATION</scope>
    <source>
        <tissue evidence="18">Blood</tissue>
    </source>
</reference>
<evidence type="ECO:0000313" key="18">
    <source>
        <dbReference type="RefSeq" id="XP_027432101.1"/>
    </source>
</evidence>
<dbReference type="CDD" id="cd22065">
    <property type="entry name" value="WH2_Spire_1-2_r1"/>
    <property type="match status" value="1"/>
</dbReference>
<evidence type="ECO:0000256" key="9">
    <source>
        <dbReference type="ARBA" id="ARBA00022927"/>
    </source>
</evidence>
<keyword evidence="6" id="KW-1003">Cell membrane</keyword>
<dbReference type="InterPro" id="IPR011019">
    <property type="entry name" value="KIND_dom"/>
</dbReference>
<keyword evidence="11" id="KW-0009">Actin-binding</keyword>
<evidence type="ECO:0000256" key="15">
    <source>
        <dbReference type="SAM" id="MobiDB-lite"/>
    </source>
</evidence>
<evidence type="ECO:0000256" key="14">
    <source>
        <dbReference type="SAM" id="Coils"/>
    </source>
</evidence>
<keyword evidence="14" id="KW-0175">Coiled coil</keyword>
<organism evidence="17 18">
    <name type="scientific">Zalophus californianus</name>
    <name type="common">California sealion</name>
    <dbReference type="NCBI Taxonomy" id="9704"/>
    <lineage>
        <taxon>Eukaryota</taxon>
        <taxon>Metazoa</taxon>
        <taxon>Chordata</taxon>
        <taxon>Craniata</taxon>
        <taxon>Vertebrata</taxon>
        <taxon>Euteleostomi</taxon>
        <taxon>Mammalia</taxon>
        <taxon>Eutheria</taxon>
        <taxon>Laurasiatheria</taxon>
        <taxon>Carnivora</taxon>
        <taxon>Caniformia</taxon>
        <taxon>Pinnipedia</taxon>
        <taxon>Otariidae</taxon>
        <taxon>Zalophus</taxon>
    </lineage>
</organism>
<feature type="region of interest" description="Disordered" evidence="15">
    <location>
        <begin position="161"/>
        <end position="183"/>
    </location>
</feature>
<feature type="compositionally biased region" description="Polar residues" evidence="15">
    <location>
        <begin position="404"/>
        <end position="415"/>
    </location>
</feature>
<feature type="region of interest" description="Disordered" evidence="15">
    <location>
        <begin position="480"/>
        <end position="519"/>
    </location>
</feature>
<feature type="compositionally biased region" description="Acidic residues" evidence="15">
    <location>
        <begin position="163"/>
        <end position="181"/>
    </location>
</feature>
<evidence type="ECO:0000256" key="13">
    <source>
        <dbReference type="ARBA" id="ARBA00023329"/>
    </source>
</evidence>
<keyword evidence="13" id="KW-0968">Cytoplasmic vesicle</keyword>
<keyword evidence="5" id="KW-0813">Transport</keyword>
<comment type="similarity">
    <text evidence="4">Belongs to the spire family.</text>
</comment>
<dbReference type="CDD" id="cd15767">
    <property type="entry name" value="FYVE_SPIR1"/>
    <property type="match status" value="1"/>
</dbReference>
<dbReference type="Gene3D" id="1.10.510.10">
    <property type="entry name" value="Transferase(Phosphotransferase) domain 1"/>
    <property type="match status" value="1"/>
</dbReference>
<feature type="compositionally biased region" description="Low complexity" evidence="15">
    <location>
        <begin position="457"/>
        <end position="466"/>
    </location>
</feature>
<evidence type="ECO:0000259" key="16">
    <source>
        <dbReference type="PROSITE" id="PS51377"/>
    </source>
</evidence>
<evidence type="ECO:0000313" key="17">
    <source>
        <dbReference type="Proteomes" id="UP000515165"/>
    </source>
</evidence>
<keyword evidence="7" id="KW-0963">Cytoplasm</keyword>
<dbReference type="Proteomes" id="UP000515165">
    <property type="component" value="Chromosome 14"/>
</dbReference>
<evidence type="ECO:0000256" key="10">
    <source>
        <dbReference type="ARBA" id="ARBA00023136"/>
    </source>
</evidence>
<feature type="region of interest" description="Disordered" evidence="15">
    <location>
        <begin position="1"/>
        <end position="34"/>
    </location>
</feature>
<dbReference type="Pfam" id="PF16474">
    <property type="entry name" value="KIND"/>
    <property type="match status" value="1"/>
</dbReference>
<feature type="coiled-coil region" evidence="14">
    <location>
        <begin position="227"/>
        <end position="254"/>
    </location>
</feature>
<name>A0A6J2BM78_ZALCA</name>